<gene>
    <name evidence="9" type="ORF">ACFQZU_13890</name>
</gene>
<feature type="domain" description="Methylated-DNA-[protein]-cysteine S-methyltransferase DNA binding" evidence="7">
    <location>
        <begin position="143"/>
        <end position="223"/>
    </location>
</feature>
<evidence type="ECO:0000259" key="8">
    <source>
        <dbReference type="Pfam" id="PF02870"/>
    </source>
</evidence>
<keyword evidence="2 9" id="KW-0489">Methyltransferase</keyword>
<dbReference type="InterPro" id="IPR036388">
    <property type="entry name" value="WH-like_DNA-bd_sf"/>
</dbReference>
<comment type="catalytic activity">
    <reaction evidence="1">
        <text>a 4-O-methyl-thymidine in DNA + L-cysteinyl-[protein] = a thymidine in DNA + S-methyl-L-cysteinyl-[protein]</text>
        <dbReference type="Rhea" id="RHEA:53428"/>
        <dbReference type="Rhea" id="RHEA-COMP:10131"/>
        <dbReference type="Rhea" id="RHEA-COMP:10132"/>
        <dbReference type="Rhea" id="RHEA-COMP:13555"/>
        <dbReference type="Rhea" id="RHEA-COMP:13556"/>
        <dbReference type="ChEBI" id="CHEBI:29950"/>
        <dbReference type="ChEBI" id="CHEBI:82612"/>
        <dbReference type="ChEBI" id="CHEBI:137386"/>
        <dbReference type="ChEBI" id="CHEBI:137387"/>
        <dbReference type="EC" id="2.1.1.63"/>
    </reaction>
</comment>
<comment type="catalytic activity">
    <reaction evidence="6">
        <text>a 6-O-methyl-2'-deoxyguanosine in DNA + L-cysteinyl-[protein] = S-methyl-L-cysteinyl-[protein] + a 2'-deoxyguanosine in DNA</text>
        <dbReference type="Rhea" id="RHEA:24000"/>
        <dbReference type="Rhea" id="RHEA-COMP:10131"/>
        <dbReference type="Rhea" id="RHEA-COMP:10132"/>
        <dbReference type="Rhea" id="RHEA-COMP:11367"/>
        <dbReference type="Rhea" id="RHEA-COMP:11368"/>
        <dbReference type="ChEBI" id="CHEBI:29950"/>
        <dbReference type="ChEBI" id="CHEBI:82612"/>
        <dbReference type="ChEBI" id="CHEBI:85445"/>
        <dbReference type="ChEBI" id="CHEBI:85448"/>
        <dbReference type="EC" id="2.1.1.63"/>
    </reaction>
</comment>
<evidence type="ECO:0000256" key="6">
    <source>
        <dbReference type="ARBA" id="ARBA00049348"/>
    </source>
</evidence>
<keyword evidence="4" id="KW-0227">DNA damage</keyword>
<dbReference type="EMBL" id="JBHTHR010000464">
    <property type="protein sequence ID" value="MFD0802398.1"/>
    <property type="molecule type" value="Genomic_DNA"/>
</dbReference>
<dbReference type="GO" id="GO:0003908">
    <property type="term" value="F:methylated-DNA-[protein]-cysteine S-methyltransferase activity"/>
    <property type="evidence" value="ECO:0007669"/>
    <property type="project" value="UniProtKB-EC"/>
</dbReference>
<keyword evidence="3 9" id="KW-0808">Transferase</keyword>
<proteinExistence type="predicted"/>
<dbReference type="SUPFAM" id="SSF53155">
    <property type="entry name" value="Methylated DNA-protein cysteine methyltransferase domain"/>
    <property type="match status" value="1"/>
</dbReference>
<dbReference type="EC" id="2.1.1.63" evidence="9"/>
<dbReference type="InterPro" id="IPR014048">
    <property type="entry name" value="MethylDNA_cys_MeTrfase_DNA-bd"/>
</dbReference>
<dbReference type="Pfam" id="PF02870">
    <property type="entry name" value="Methyltransf_1N"/>
    <property type="match status" value="1"/>
</dbReference>
<sequence>MAGMWHGDLYADFDSTDGLGTDADDIDALVRATSPAAAQVRTGPIPDPAASPIAARSAPFDVVTGVAETPVGFLLCALTEAGLAACSFAPEETVVERLERAVSPNIVPHDAHLEPVRREINAYFAGRKRAFTIPLDLRLTGDFGRVVLRSLLDVPYGSTIALGDLAARIGRPNARRAIASTLAENPLCLFLPCHRVVADDYPDDPGPYSGGVEAKRTLLALESRHAGS</sequence>
<evidence type="ECO:0000256" key="1">
    <source>
        <dbReference type="ARBA" id="ARBA00001286"/>
    </source>
</evidence>
<feature type="domain" description="Methylguanine DNA methyltransferase ribonuclease-like" evidence="8">
    <location>
        <begin position="63"/>
        <end position="137"/>
    </location>
</feature>
<dbReference type="PANTHER" id="PTHR10815:SF13">
    <property type="entry name" value="METHYLATED-DNA--PROTEIN-CYSTEINE METHYLTRANSFERASE"/>
    <property type="match status" value="1"/>
</dbReference>
<dbReference type="Gene3D" id="3.30.160.70">
    <property type="entry name" value="Methylated DNA-protein cysteine methyltransferase domain"/>
    <property type="match status" value="1"/>
</dbReference>
<evidence type="ECO:0000256" key="3">
    <source>
        <dbReference type="ARBA" id="ARBA00022679"/>
    </source>
</evidence>
<dbReference type="Proteomes" id="UP001596956">
    <property type="component" value="Unassembled WGS sequence"/>
</dbReference>
<evidence type="ECO:0000259" key="7">
    <source>
        <dbReference type="Pfam" id="PF01035"/>
    </source>
</evidence>
<evidence type="ECO:0000313" key="9">
    <source>
        <dbReference type="EMBL" id="MFD0802398.1"/>
    </source>
</evidence>
<dbReference type="InterPro" id="IPR001497">
    <property type="entry name" value="MethylDNA_cys_MeTrfase_AS"/>
</dbReference>
<protein>
    <submittedName>
        <fullName evidence="9">Methylated-DNA--[protein]-cysteine S-methyltransferase</fullName>
        <ecNumber evidence="9">2.1.1.63</ecNumber>
    </submittedName>
</protein>
<dbReference type="InterPro" id="IPR036631">
    <property type="entry name" value="MGMT_N_sf"/>
</dbReference>
<evidence type="ECO:0000256" key="2">
    <source>
        <dbReference type="ARBA" id="ARBA00022603"/>
    </source>
</evidence>
<dbReference type="InterPro" id="IPR008332">
    <property type="entry name" value="MethylG_MeTrfase_N"/>
</dbReference>
<dbReference type="GO" id="GO:0032259">
    <property type="term" value="P:methylation"/>
    <property type="evidence" value="ECO:0007669"/>
    <property type="project" value="UniProtKB-KW"/>
</dbReference>
<organism evidence="9 10">
    <name type="scientific">Streptomonospora algeriensis</name>
    <dbReference type="NCBI Taxonomy" id="995084"/>
    <lineage>
        <taxon>Bacteria</taxon>
        <taxon>Bacillati</taxon>
        <taxon>Actinomycetota</taxon>
        <taxon>Actinomycetes</taxon>
        <taxon>Streptosporangiales</taxon>
        <taxon>Nocardiopsidaceae</taxon>
        <taxon>Streptomonospora</taxon>
    </lineage>
</organism>
<dbReference type="PROSITE" id="PS00374">
    <property type="entry name" value="MGMT"/>
    <property type="match status" value="1"/>
</dbReference>
<dbReference type="NCBIfam" id="TIGR00589">
    <property type="entry name" value="ogt"/>
    <property type="match status" value="1"/>
</dbReference>
<accession>A0ABW3BGC0</accession>
<dbReference type="PANTHER" id="PTHR10815">
    <property type="entry name" value="METHYLATED-DNA--PROTEIN-CYSTEINE METHYLTRANSFERASE"/>
    <property type="match status" value="1"/>
</dbReference>
<keyword evidence="5" id="KW-0234">DNA repair</keyword>
<dbReference type="CDD" id="cd06445">
    <property type="entry name" value="ATase"/>
    <property type="match status" value="1"/>
</dbReference>
<dbReference type="Gene3D" id="1.10.10.10">
    <property type="entry name" value="Winged helix-like DNA-binding domain superfamily/Winged helix DNA-binding domain"/>
    <property type="match status" value="1"/>
</dbReference>
<dbReference type="Pfam" id="PF01035">
    <property type="entry name" value="DNA_binding_1"/>
    <property type="match status" value="1"/>
</dbReference>
<dbReference type="SUPFAM" id="SSF46767">
    <property type="entry name" value="Methylated DNA-protein cysteine methyltransferase, C-terminal domain"/>
    <property type="match status" value="1"/>
</dbReference>
<name>A0ABW3BGC0_9ACTN</name>
<evidence type="ECO:0000256" key="5">
    <source>
        <dbReference type="ARBA" id="ARBA00023204"/>
    </source>
</evidence>
<evidence type="ECO:0000313" key="10">
    <source>
        <dbReference type="Proteomes" id="UP001596956"/>
    </source>
</evidence>
<keyword evidence="10" id="KW-1185">Reference proteome</keyword>
<comment type="caution">
    <text evidence="9">The sequence shown here is derived from an EMBL/GenBank/DDBJ whole genome shotgun (WGS) entry which is preliminary data.</text>
</comment>
<reference evidence="10" key="1">
    <citation type="journal article" date="2019" name="Int. J. Syst. Evol. Microbiol.">
        <title>The Global Catalogue of Microorganisms (GCM) 10K type strain sequencing project: providing services to taxonomists for standard genome sequencing and annotation.</title>
        <authorList>
            <consortium name="The Broad Institute Genomics Platform"/>
            <consortium name="The Broad Institute Genome Sequencing Center for Infectious Disease"/>
            <person name="Wu L."/>
            <person name="Ma J."/>
        </authorList>
    </citation>
    <scope>NUCLEOTIDE SEQUENCE [LARGE SCALE GENOMIC DNA]</scope>
    <source>
        <strain evidence="10">CCUG 63369</strain>
    </source>
</reference>
<evidence type="ECO:0000256" key="4">
    <source>
        <dbReference type="ARBA" id="ARBA00022763"/>
    </source>
</evidence>
<dbReference type="InterPro" id="IPR036217">
    <property type="entry name" value="MethylDNA_cys_MeTrfase_DNAb"/>
</dbReference>